<evidence type="ECO:0000256" key="5">
    <source>
        <dbReference type="HAMAP-Rule" id="MF_00651"/>
    </source>
</evidence>
<keyword evidence="3 5" id="KW-0540">Nuclease</keyword>
<dbReference type="SUPFAM" id="SSF53098">
    <property type="entry name" value="Ribonuclease H-like"/>
    <property type="match status" value="1"/>
</dbReference>
<proteinExistence type="inferred from homology"/>
<keyword evidence="4 5" id="KW-0378">Hydrolase</keyword>
<dbReference type="AlphaFoldDB" id="A0A6M0Q615"/>
<feature type="domain" description="YqgF/RNase H-like" evidence="6">
    <location>
        <begin position="1"/>
        <end position="103"/>
    </location>
</feature>
<evidence type="ECO:0000313" key="7">
    <source>
        <dbReference type="EMBL" id="NEY71734.1"/>
    </source>
</evidence>
<dbReference type="EMBL" id="JAAIWM010000002">
    <property type="protein sequence ID" value="NEY71734.1"/>
    <property type="molecule type" value="Genomic_DNA"/>
</dbReference>
<evidence type="ECO:0000313" key="8">
    <source>
        <dbReference type="Proteomes" id="UP000481043"/>
    </source>
</evidence>
<organism evidence="7 8">
    <name type="scientific">Bacillus mesophilus</name>
    <dbReference type="NCBI Taxonomy" id="1808955"/>
    <lineage>
        <taxon>Bacteria</taxon>
        <taxon>Bacillati</taxon>
        <taxon>Bacillota</taxon>
        <taxon>Bacilli</taxon>
        <taxon>Bacillales</taxon>
        <taxon>Bacillaceae</taxon>
        <taxon>Bacillus</taxon>
    </lineage>
</organism>
<dbReference type="GO" id="GO:0016788">
    <property type="term" value="F:hydrolase activity, acting on ester bonds"/>
    <property type="evidence" value="ECO:0007669"/>
    <property type="project" value="UniProtKB-UniRule"/>
</dbReference>
<dbReference type="GO" id="GO:0000967">
    <property type="term" value="P:rRNA 5'-end processing"/>
    <property type="evidence" value="ECO:0007669"/>
    <property type="project" value="UniProtKB-UniRule"/>
</dbReference>
<evidence type="ECO:0000256" key="3">
    <source>
        <dbReference type="ARBA" id="ARBA00022722"/>
    </source>
</evidence>
<comment type="similarity">
    <text evidence="5">Belongs to the YqgF HJR family.</text>
</comment>
<dbReference type="RefSeq" id="WP_163179166.1">
    <property type="nucleotide sequence ID" value="NZ_JAAIWM010000002.1"/>
</dbReference>
<dbReference type="PANTHER" id="PTHR33317">
    <property type="entry name" value="POLYNUCLEOTIDYL TRANSFERASE, RIBONUCLEASE H-LIKE SUPERFAMILY PROTEIN"/>
    <property type="match status" value="1"/>
</dbReference>
<dbReference type="EC" id="3.1.-.-" evidence="5"/>
<sequence length="138" mass="15471">MRILGLDVGTKTVGVAVSDEMGWTAQGLETIQINEEKKQFGFNRLKEIIEEYQVESVVVGLPKNMNGTIGPRGEACQKYAELLSETFQLPVQLWDERLSTMAAERILLSADVSRKKRKKVIDKLAASVILQNYLDSKN</sequence>
<comment type="caution">
    <text evidence="7">The sequence shown here is derived from an EMBL/GenBank/DDBJ whole genome shotgun (WGS) entry which is preliminary data.</text>
</comment>
<dbReference type="NCBIfam" id="TIGR00250">
    <property type="entry name" value="RNAse_H_YqgF"/>
    <property type="match status" value="1"/>
</dbReference>
<evidence type="ECO:0000256" key="1">
    <source>
        <dbReference type="ARBA" id="ARBA00022490"/>
    </source>
</evidence>
<accession>A0A6M0Q615</accession>
<evidence type="ECO:0000256" key="4">
    <source>
        <dbReference type="ARBA" id="ARBA00022801"/>
    </source>
</evidence>
<dbReference type="HAMAP" id="MF_00651">
    <property type="entry name" value="Nuclease_YqgF"/>
    <property type="match status" value="1"/>
</dbReference>
<dbReference type="Proteomes" id="UP000481043">
    <property type="component" value="Unassembled WGS sequence"/>
</dbReference>
<protein>
    <recommendedName>
        <fullName evidence="5">Putative pre-16S rRNA nuclease</fullName>
        <ecNumber evidence="5">3.1.-.-</ecNumber>
    </recommendedName>
</protein>
<dbReference type="Gene3D" id="3.30.420.140">
    <property type="entry name" value="YqgF/RNase H-like domain"/>
    <property type="match status" value="1"/>
</dbReference>
<dbReference type="SMART" id="SM00732">
    <property type="entry name" value="YqgFc"/>
    <property type="match status" value="1"/>
</dbReference>
<dbReference type="CDD" id="cd16964">
    <property type="entry name" value="YqgF"/>
    <property type="match status" value="1"/>
</dbReference>
<reference evidence="7 8" key="1">
    <citation type="submission" date="2020-02" db="EMBL/GenBank/DDBJ databases">
        <title>Bacillus aquiflavi sp. nov., isolated from yellow water of strong flavor Chinese baijiu in Yibin region of China.</title>
        <authorList>
            <person name="Xie J."/>
        </authorList>
    </citation>
    <scope>NUCLEOTIDE SEQUENCE [LARGE SCALE GENOMIC DNA]</scope>
    <source>
        <strain evidence="7 8">SA4</strain>
    </source>
</reference>
<dbReference type="InterPro" id="IPR012337">
    <property type="entry name" value="RNaseH-like_sf"/>
</dbReference>
<keyword evidence="8" id="KW-1185">Reference proteome</keyword>
<comment type="subcellular location">
    <subcellularLocation>
        <location evidence="5">Cytoplasm</location>
    </subcellularLocation>
</comment>
<dbReference type="GO" id="GO:0005829">
    <property type="term" value="C:cytosol"/>
    <property type="evidence" value="ECO:0007669"/>
    <property type="project" value="TreeGrafter"/>
</dbReference>
<evidence type="ECO:0000256" key="2">
    <source>
        <dbReference type="ARBA" id="ARBA00022517"/>
    </source>
</evidence>
<dbReference type="GO" id="GO:0004518">
    <property type="term" value="F:nuclease activity"/>
    <property type="evidence" value="ECO:0007669"/>
    <property type="project" value="UniProtKB-KW"/>
</dbReference>
<dbReference type="PANTHER" id="PTHR33317:SF4">
    <property type="entry name" value="POLYNUCLEOTIDYL TRANSFERASE, RIBONUCLEASE H-LIKE SUPERFAMILY PROTEIN"/>
    <property type="match status" value="1"/>
</dbReference>
<keyword evidence="1 5" id="KW-0963">Cytoplasm</keyword>
<dbReference type="InterPro" id="IPR005227">
    <property type="entry name" value="YqgF"/>
</dbReference>
<dbReference type="FunFam" id="3.30.420.140:FF:000003">
    <property type="entry name" value="Putative pre-16S rRNA nuclease"/>
    <property type="match status" value="1"/>
</dbReference>
<dbReference type="InterPro" id="IPR037027">
    <property type="entry name" value="YqgF/RNaseH-like_dom_sf"/>
</dbReference>
<gene>
    <name evidence="7" type="primary">ruvX</name>
    <name evidence="7" type="ORF">G4D63_08235</name>
</gene>
<comment type="function">
    <text evidence="5">Could be a nuclease involved in processing of the 5'-end of pre-16S rRNA.</text>
</comment>
<dbReference type="Pfam" id="PF03652">
    <property type="entry name" value="RuvX"/>
    <property type="match status" value="1"/>
</dbReference>
<evidence type="ECO:0000259" key="6">
    <source>
        <dbReference type="SMART" id="SM00732"/>
    </source>
</evidence>
<name>A0A6M0Q615_9BACI</name>
<dbReference type="InterPro" id="IPR006641">
    <property type="entry name" value="YqgF/RNaseH-like_dom"/>
</dbReference>
<keyword evidence="2 5" id="KW-0690">Ribosome biogenesis</keyword>